<comment type="caution">
    <text evidence="2">The sequence shown here is derived from an EMBL/GenBank/DDBJ whole genome shotgun (WGS) entry which is preliminary data.</text>
</comment>
<dbReference type="EMBL" id="CAUYUJ010020706">
    <property type="protein sequence ID" value="CAK0899990.1"/>
    <property type="molecule type" value="Genomic_DNA"/>
</dbReference>
<keyword evidence="1" id="KW-0732">Signal</keyword>
<proteinExistence type="predicted"/>
<reference evidence="2" key="1">
    <citation type="submission" date="2023-10" db="EMBL/GenBank/DDBJ databases">
        <authorList>
            <person name="Chen Y."/>
            <person name="Shah S."/>
            <person name="Dougan E. K."/>
            <person name="Thang M."/>
            <person name="Chan C."/>
        </authorList>
    </citation>
    <scope>NUCLEOTIDE SEQUENCE [LARGE SCALE GENOMIC DNA]</scope>
</reference>
<evidence type="ECO:0000313" key="2">
    <source>
        <dbReference type="EMBL" id="CAK0899990.1"/>
    </source>
</evidence>
<feature type="signal peptide" evidence="1">
    <location>
        <begin position="1"/>
        <end position="21"/>
    </location>
</feature>
<dbReference type="Proteomes" id="UP001189429">
    <property type="component" value="Unassembled WGS sequence"/>
</dbReference>
<organism evidence="2 3">
    <name type="scientific">Prorocentrum cordatum</name>
    <dbReference type="NCBI Taxonomy" id="2364126"/>
    <lineage>
        <taxon>Eukaryota</taxon>
        <taxon>Sar</taxon>
        <taxon>Alveolata</taxon>
        <taxon>Dinophyceae</taxon>
        <taxon>Prorocentrales</taxon>
        <taxon>Prorocentraceae</taxon>
        <taxon>Prorocentrum</taxon>
    </lineage>
</organism>
<gene>
    <name evidence="2" type="ORF">PCOR1329_LOCUS77402</name>
</gene>
<evidence type="ECO:0000313" key="3">
    <source>
        <dbReference type="Proteomes" id="UP001189429"/>
    </source>
</evidence>
<keyword evidence="3" id="KW-1185">Reference proteome</keyword>
<name>A0ABN9XN70_9DINO</name>
<sequence>MPVRPRRGASILLSWPIVVAAIKGGLLPCPNGNICYYTGHGDMNVTATVEYRGNIIKTVFIPDPDVAVDMGEIVTFLGASTDDAPAMLMDAPAEYRRTANPMMLKMFFVEDTDDVTEQCPHDSERVEPVGNSTAAYKVENTTFAASAQNPDTFLGMELDFVSEAPVGRTLAFEIVNALLPCHHPAARPAL</sequence>
<protein>
    <submittedName>
        <fullName evidence="2">Uncharacterized protein</fullName>
    </submittedName>
</protein>
<evidence type="ECO:0000256" key="1">
    <source>
        <dbReference type="SAM" id="SignalP"/>
    </source>
</evidence>
<feature type="chain" id="PRO_5045901755" evidence="1">
    <location>
        <begin position="22"/>
        <end position="190"/>
    </location>
</feature>
<accession>A0ABN9XN70</accession>